<name>A0A164YSK4_9AGAM</name>
<dbReference type="InterPro" id="IPR023398">
    <property type="entry name" value="TIF_eIF4e-like"/>
</dbReference>
<feature type="compositionally biased region" description="Low complexity" evidence="2">
    <location>
        <begin position="10"/>
        <end position="21"/>
    </location>
</feature>
<evidence type="ECO:0000313" key="4">
    <source>
        <dbReference type="Proteomes" id="UP000076722"/>
    </source>
</evidence>
<dbReference type="GO" id="GO:0016281">
    <property type="term" value="C:eukaryotic translation initiation factor 4F complex"/>
    <property type="evidence" value="ECO:0007669"/>
    <property type="project" value="TreeGrafter"/>
</dbReference>
<organism evidence="3 4">
    <name type="scientific">Sistotremastrum niveocremeum HHB9708</name>
    <dbReference type="NCBI Taxonomy" id="1314777"/>
    <lineage>
        <taxon>Eukaryota</taxon>
        <taxon>Fungi</taxon>
        <taxon>Dikarya</taxon>
        <taxon>Basidiomycota</taxon>
        <taxon>Agaricomycotina</taxon>
        <taxon>Agaricomycetes</taxon>
        <taxon>Sistotremastrales</taxon>
        <taxon>Sistotremastraceae</taxon>
        <taxon>Sertulicium</taxon>
        <taxon>Sertulicium niveocremeum</taxon>
    </lineage>
</organism>
<keyword evidence="1" id="KW-0648">Protein biosynthesis</keyword>
<keyword evidence="1 3" id="KW-0396">Initiation factor</keyword>
<feature type="compositionally biased region" description="Pro residues" evidence="2">
    <location>
        <begin position="237"/>
        <end position="251"/>
    </location>
</feature>
<dbReference type="GO" id="GO:0003743">
    <property type="term" value="F:translation initiation factor activity"/>
    <property type="evidence" value="ECO:0007669"/>
    <property type="project" value="UniProtKB-KW"/>
</dbReference>
<feature type="region of interest" description="Disordered" evidence="2">
    <location>
        <begin position="1"/>
        <end position="125"/>
    </location>
</feature>
<keyword evidence="1" id="KW-0694">RNA-binding</keyword>
<protein>
    <submittedName>
        <fullName evidence="3">Translation initiation factor eIF4e</fullName>
    </submittedName>
</protein>
<feature type="compositionally biased region" description="Low complexity" evidence="2">
    <location>
        <begin position="143"/>
        <end position="154"/>
    </location>
</feature>
<feature type="compositionally biased region" description="Gly residues" evidence="2">
    <location>
        <begin position="455"/>
        <end position="479"/>
    </location>
</feature>
<keyword evidence="4" id="KW-1185">Reference proteome</keyword>
<evidence type="ECO:0000256" key="1">
    <source>
        <dbReference type="RuleBase" id="RU004374"/>
    </source>
</evidence>
<dbReference type="SUPFAM" id="SSF55418">
    <property type="entry name" value="eIF4e-like"/>
    <property type="match status" value="1"/>
</dbReference>
<feature type="region of interest" description="Disordered" evidence="2">
    <location>
        <begin position="230"/>
        <end position="259"/>
    </location>
</feature>
<dbReference type="STRING" id="1314777.A0A164YSK4"/>
<dbReference type="PANTHER" id="PTHR11960:SF73">
    <property type="entry name" value="TRANSLATION INITIATION FACTOR 4E, PUTATIVE-RELATED"/>
    <property type="match status" value="1"/>
</dbReference>
<dbReference type="InterPro" id="IPR001040">
    <property type="entry name" value="TIF_eIF_4E"/>
</dbReference>
<dbReference type="Proteomes" id="UP000076722">
    <property type="component" value="Unassembled WGS sequence"/>
</dbReference>
<reference evidence="3 4" key="1">
    <citation type="journal article" date="2016" name="Mol. Biol. Evol.">
        <title>Comparative Genomics of Early-Diverging Mushroom-Forming Fungi Provides Insights into the Origins of Lignocellulose Decay Capabilities.</title>
        <authorList>
            <person name="Nagy L.G."/>
            <person name="Riley R."/>
            <person name="Tritt A."/>
            <person name="Adam C."/>
            <person name="Daum C."/>
            <person name="Floudas D."/>
            <person name="Sun H."/>
            <person name="Yadav J.S."/>
            <person name="Pangilinan J."/>
            <person name="Larsson K.H."/>
            <person name="Matsuura K."/>
            <person name="Barry K."/>
            <person name="Labutti K."/>
            <person name="Kuo R."/>
            <person name="Ohm R.A."/>
            <person name="Bhattacharya S.S."/>
            <person name="Shirouzu T."/>
            <person name="Yoshinaga Y."/>
            <person name="Martin F.M."/>
            <person name="Grigoriev I.V."/>
            <person name="Hibbett D.S."/>
        </authorList>
    </citation>
    <scope>NUCLEOTIDE SEQUENCE [LARGE SCALE GENOMIC DNA]</scope>
    <source>
        <strain evidence="3 4">HHB9708</strain>
    </source>
</reference>
<feature type="region of interest" description="Disordered" evidence="2">
    <location>
        <begin position="135"/>
        <end position="154"/>
    </location>
</feature>
<feature type="compositionally biased region" description="Low complexity" evidence="2">
    <location>
        <begin position="41"/>
        <end position="65"/>
    </location>
</feature>
<feature type="compositionally biased region" description="Low complexity" evidence="2">
    <location>
        <begin position="100"/>
        <end position="112"/>
    </location>
</feature>
<dbReference type="Pfam" id="PF01652">
    <property type="entry name" value="IF4E"/>
    <property type="match status" value="1"/>
</dbReference>
<sequence>MSDPPPAIVAPTQPATETTQPPARPNPGRLPSLNELAARINANNTNASGASSQPISTSTSSSRPRLAAGLLRTGSSISVNTVDSTAVNPPTTRSVSPALSTSPPRSNTSTPAPSIPGGDADITSEKLEQLNLNEEAKAKEGDATTPAAITTHAPILGKKAPRGYKNIPSLDAITERWKKTRALSIDGSGMPSPGGSGLPGIEELDKAMEEAIANQKRKNEEHPLQHPWTIYHDSKARPPPGSSGPPDPTQPYTPTTTDTGVYEAGLTVVGEFDTVESFCRYFNWLKPPSMLEKQSNYHLFKEKIKPMWEDDANTDGGKWVLTMKNNPALLDRSWQWLAMALVGEELDEGDEICGAVVSVRNKMDRIQVWTRSKSDIEKLNGIGKKLVKLLDVSEADNIGLEFQYHSEDHPPPNKFISIQASFPQSGFRPTFPAHGSGHPGQHGPDPSQSPVDGAAGAGGGWGAPPGHGGAFGGFMGGAFGSRRGRGR</sequence>
<dbReference type="GO" id="GO:0000340">
    <property type="term" value="F:RNA 7-methylguanosine cap binding"/>
    <property type="evidence" value="ECO:0007669"/>
    <property type="project" value="TreeGrafter"/>
</dbReference>
<dbReference type="PANTHER" id="PTHR11960">
    <property type="entry name" value="EUKARYOTIC TRANSLATION INITIATION FACTOR 4E RELATED"/>
    <property type="match status" value="1"/>
</dbReference>
<evidence type="ECO:0000256" key="2">
    <source>
        <dbReference type="SAM" id="MobiDB-lite"/>
    </source>
</evidence>
<dbReference type="EMBL" id="KV419397">
    <property type="protein sequence ID" value="KZS97199.1"/>
    <property type="molecule type" value="Genomic_DNA"/>
</dbReference>
<comment type="similarity">
    <text evidence="1">Belongs to the eukaryotic initiation factor 4E family.</text>
</comment>
<dbReference type="Gene3D" id="3.30.760.10">
    <property type="entry name" value="RNA Cap, Translation Initiation Factor Eif4e"/>
    <property type="match status" value="1"/>
</dbReference>
<accession>A0A164YSK4</accession>
<proteinExistence type="inferred from homology"/>
<dbReference type="OrthoDB" id="590761at2759"/>
<feature type="region of interest" description="Disordered" evidence="2">
    <location>
        <begin position="426"/>
        <end position="487"/>
    </location>
</feature>
<gene>
    <name evidence="3" type="ORF">SISNIDRAFT_423980</name>
</gene>
<evidence type="ECO:0000313" key="3">
    <source>
        <dbReference type="EMBL" id="KZS97199.1"/>
    </source>
</evidence>
<feature type="compositionally biased region" description="Polar residues" evidence="2">
    <location>
        <begin position="73"/>
        <end position="99"/>
    </location>
</feature>
<dbReference type="AlphaFoldDB" id="A0A164YSK4"/>